<dbReference type="KEGG" id="slac:SKTS_01720"/>
<protein>
    <submittedName>
        <fullName evidence="1">Uncharacterized protein</fullName>
    </submittedName>
</protein>
<proteinExistence type="predicted"/>
<sequence length="142" mass="16445">MGHTYAISGLVGKRSEMAGMIEHHQKEIERLRQGLYQIDAAIRIFDPTYRIRSIKATEYRRYSRIFKKGECYRLCLDALRRADGVLSTTLITEMIMHKKGLTHEQQTTITDSVNNSLRFAERRGIVQRVGMDGVSIRWKLAD</sequence>
<reference evidence="2" key="1">
    <citation type="submission" date="2020-03" db="EMBL/GenBank/DDBJ databases">
        <title>Complete genome sequence of sulfur-oxidizing bacterium skT11.</title>
        <authorList>
            <person name="Kanda M."/>
            <person name="Kojima H."/>
            <person name="Fukui M."/>
        </authorList>
    </citation>
    <scope>NUCLEOTIDE SEQUENCE [LARGE SCALE GENOMIC DNA]</scope>
    <source>
        <strain evidence="2">skT11</strain>
    </source>
</reference>
<name>A0A6F8V8F5_9PROT</name>
<organism evidence="1 2">
    <name type="scientific">Sulfurimicrobium lacus</name>
    <dbReference type="NCBI Taxonomy" id="2715678"/>
    <lineage>
        <taxon>Bacteria</taxon>
        <taxon>Pseudomonadati</taxon>
        <taxon>Pseudomonadota</taxon>
        <taxon>Betaproteobacteria</taxon>
        <taxon>Nitrosomonadales</taxon>
        <taxon>Sulfuricellaceae</taxon>
        <taxon>Sulfurimicrobium</taxon>
    </lineage>
</organism>
<dbReference type="RefSeq" id="WP_173058964.1">
    <property type="nucleotide sequence ID" value="NZ_AP022853.1"/>
</dbReference>
<dbReference type="EMBL" id="AP022853">
    <property type="protein sequence ID" value="BCB25286.1"/>
    <property type="molecule type" value="Genomic_DNA"/>
</dbReference>
<gene>
    <name evidence="1" type="ORF">SKTS_01720</name>
</gene>
<evidence type="ECO:0000313" key="2">
    <source>
        <dbReference type="Proteomes" id="UP000502260"/>
    </source>
</evidence>
<dbReference type="Proteomes" id="UP000502260">
    <property type="component" value="Chromosome"/>
</dbReference>
<evidence type="ECO:0000313" key="1">
    <source>
        <dbReference type="EMBL" id="BCB25286.1"/>
    </source>
</evidence>
<accession>A0A6F8V8F5</accession>
<keyword evidence="2" id="KW-1185">Reference proteome</keyword>
<dbReference type="AlphaFoldDB" id="A0A6F8V8F5"/>